<evidence type="ECO:0000256" key="1">
    <source>
        <dbReference type="SAM" id="MobiDB-lite"/>
    </source>
</evidence>
<feature type="region of interest" description="Disordered" evidence="1">
    <location>
        <begin position="1051"/>
        <end position="1073"/>
    </location>
</feature>
<accession>A0A1Q9EXE6</accession>
<organism evidence="3 4">
    <name type="scientific">Symbiodinium microadriaticum</name>
    <name type="common">Dinoflagellate</name>
    <name type="synonym">Zooxanthella microadriatica</name>
    <dbReference type="NCBI Taxonomy" id="2951"/>
    <lineage>
        <taxon>Eukaryota</taxon>
        <taxon>Sar</taxon>
        <taxon>Alveolata</taxon>
        <taxon>Dinophyceae</taxon>
        <taxon>Suessiales</taxon>
        <taxon>Symbiodiniaceae</taxon>
        <taxon>Symbiodinium</taxon>
    </lineage>
</organism>
<feature type="region of interest" description="Disordered" evidence="1">
    <location>
        <begin position="1769"/>
        <end position="1842"/>
    </location>
</feature>
<name>A0A1Q9EXE6_SYMMI</name>
<dbReference type="Proteomes" id="UP000186817">
    <property type="component" value="Unassembled WGS sequence"/>
</dbReference>
<evidence type="ECO:0000313" key="4">
    <source>
        <dbReference type="Proteomes" id="UP000186817"/>
    </source>
</evidence>
<feature type="compositionally biased region" description="Basic and acidic residues" evidence="1">
    <location>
        <begin position="1789"/>
        <end position="1803"/>
    </location>
</feature>
<evidence type="ECO:0000259" key="2">
    <source>
        <dbReference type="PROSITE" id="PS50280"/>
    </source>
</evidence>
<dbReference type="OrthoDB" id="433313at2759"/>
<dbReference type="PROSITE" id="PS50280">
    <property type="entry name" value="SET"/>
    <property type="match status" value="1"/>
</dbReference>
<sequence>MNGVSIGDKFASKSFLQMVEFTGSKLVELMVADSLSTRLPGVGVVSPIAVTFDGVTVGDSLFARNESFQVICVAALSPHTGEIISHFVGCPSIGLQKKGADQAKLVLQALAAHPAGFHPTGLRRRVLTIVGGDGAVAPGGVDAKHSSTQAANKLEELIYTERNQQGFIEWERFHRADAAFRAALQESEAAQEIYSVAKIMSQKFGSGDGRVLLRSAAEIAGDAHRAAASMTGTRKGEHMVEVAENLHRNFRNYALALHARVIRKRSGQGGNSQADILTAGRRLCSVDFVVFLLCFRVLMESYRAFTLLTQSSSELPWKVERSFQQWQEEARDDEQSLHEVKRFVHVLTLMQHYVDPKSICRFCYVMLSGGRLKRWGTVLRALPPLLLHHQYKGVDLHLLTDLRPGTMCITPRCTCRARRSREDNRRVTVFLGGRAVRVPEWVAHSSITLREARRDLSMTMDEVPLRYQTFAVGPQGHLMGTPNMFRVHLVQCQTARTVPVVAGMIQTGLTAALNFVSKLRVSFSNYWGSVGATPHVQKLYKNMATCWDFPALLADDCVRPREEQLACFVDLAEQFRHRVSDMQYPDQYPYVQKSWPSAAEFQRQYKVFHRILRNNATRPDWRVTVAYEVALVQRVPDRVRELVQHAFASTSLGRENRRLLVLRCVAGKIWGFLHAEDDGSTSRHAVRIANRLQFACAGVQAVGGTRDEWIVNELASTMLDGGKRPLLRPDARSKRRRLGQEISGPAVIPAMVSASNARAELAGCCVPELENDVAAAETMFANMEQERLVQRQVYAPSSMSRLDPGTATSLQRLVRQQNGESVIAALPAFVGSREQPRSTMRQRMATWLESTEGGGTAMATSPDLLQHYYSMRVQGLVLIADGIQYLATLQMLRNDKKKGELEIKDERLAKFLDDGAVVCDLVHFKDAESRSVWYTAVHDEESNRFKMTSFMQKLEAVRFALRKSANPMDYFTQVLGPSCQSRVYKWIRAAKSMDPEVQEALKSAEFAKIPQTYLWDNCYLMGTGTKQKLKLSPDLAVHALNLVLHAKPNKAEAKTKAKAKAKEARPSRSFQKKVDKDIPAVSASVLDERFQETRKISGGKIFLELFAGVGLVAAAALAAGFGSLALDINEGVDLTAKPILDVVLGWIASGSVAADMDRRRTEELSASKVCQKMHVDMCAFGQEFKKEIQDEGGMSSKVFLSDICVKACSQTKTPLHGTSGSNVGISVCSLECHQLHKQLMQQKQADLEQARKAAKELEEAAQTVEAADGPDEAKDQESEPPVVLQGIDVPMEDPVVVAAKAERDAEMGHCHTFRTKEALREQLAKDIIATRHSVLFLIDCATSRLKVASDYLSDLSNLLKQLSLDRVGKLAITIVVGQRLSLMDKLLKRCEEVFGADMWKVFSIQMTNGDVQQRARPSIPSFLIVIHRVSGTVPDMPFMVPCLKHRAKPAEQHQLRCLSRCCPLRSQEEICGLPEVNGAPIPEIAQEDMEATSNLCDAGAEVEEDQDIAVTAEESQGLPESQRDYLIDLWHGHEVALSYFLQEAMQKEQVKVVAQTSNQLKRVQDVPYMECAAPSRDSQMIELFDIMADSADVFAGVDTVPAKLDHQMQMRLSQDLEEFGLIVQATSDHGSGLFTSKSVPEGECILRASALLFKSQNTLLEFLQGHSRFECDVLRIPGILCNRESITIWAVLVGAARYVNDFSGVKARPNARWQVHTSAGIQWEISGLLALYANTRNGVGISSRMEVVTEYGIQATTWGPDAKRARLTSYFGNSPSKSTTASEASPESSSKKPELKEEPELKAEPLSGENGNAATTPTEKSPAEKPKPKAEPKPKQGNDQQDELKLDGAVKVCEFPDPECHLLLLEDGSLALQSQCGTNRKLAKHSLLLWIGQGKLGKSSTPLENALAYHPEKLTTVLDFQTKQVTTLSHMVKANTAITEVLGCKSFPAGGMSGLTSDGTSWYLSGLSELHMKMEAALLKHNVKDVSWVWAFAPNGSKLLPQGIGQVSLQSLWGLFIVILSTHLAGIGLMTMKQILLLAQKTVLAQSTSWPWATQLLSRARGQRIESDTMSLPALAIAIQEVNPHDPVWSAVLEQLADVRARRQVVDTATYQEKKQLLQQQAMGTGDDAGQGTIWEVIGGCYNIHLVNQKKELQWRL</sequence>
<feature type="region of interest" description="Disordered" evidence="1">
    <location>
        <begin position="1257"/>
        <end position="1280"/>
    </location>
</feature>
<dbReference type="InterPro" id="IPR001214">
    <property type="entry name" value="SET_dom"/>
</dbReference>
<comment type="caution">
    <text evidence="3">The sequence shown here is derived from an EMBL/GenBank/DDBJ whole genome shotgun (WGS) entry which is preliminary data.</text>
</comment>
<proteinExistence type="predicted"/>
<feature type="compositionally biased region" description="Basic and acidic residues" evidence="1">
    <location>
        <begin position="1821"/>
        <end position="1842"/>
    </location>
</feature>
<protein>
    <recommendedName>
        <fullName evidence="2">SET domain-containing protein</fullName>
    </recommendedName>
</protein>
<dbReference type="EMBL" id="LSRX01000049">
    <property type="protein sequence ID" value="OLQ12079.1"/>
    <property type="molecule type" value="Genomic_DNA"/>
</dbReference>
<evidence type="ECO:0000313" key="3">
    <source>
        <dbReference type="EMBL" id="OLQ12079.1"/>
    </source>
</evidence>
<feature type="domain" description="SET" evidence="2">
    <location>
        <begin position="1619"/>
        <end position="1752"/>
    </location>
</feature>
<feature type="compositionally biased region" description="Low complexity" evidence="1">
    <location>
        <begin position="1774"/>
        <end position="1788"/>
    </location>
</feature>
<gene>
    <name evidence="3" type="ORF">AK812_SmicGene4069</name>
</gene>
<keyword evidence="4" id="KW-1185">Reference proteome</keyword>
<reference evidence="3 4" key="1">
    <citation type="submission" date="2016-02" db="EMBL/GenBank/DDBJ databases">
        <title>Genome analysis of coral dinoflagellate symbionts highlights evolutionary adaptations to a symbiotic lifestyle.</title>
        <authorList>
            <person name="Aranda M."/>
            <person name="Li Y."/>
            <person name="Liew Y.J."/>
            <person name="Baumgarten S."/>
            <person name="Simakov O."/>
            <person name="Wilson M."/>
            <person name="Piel J."/>
            <person name="Ashoor H."/>
            <person name="Bougouffa S."/>
            <person name="Bajic V.B."/>
            <person name="Ryu T."/>
            <person name="Ravasi T."/>
            <person name="Bayer T."/>
            <person name="Micklem G."/>
            <person name="Kim H."/>
            <person name="Bhak J."/>
            <person name="Lajeunesse T.C."/>
            <person name="Voolstra C.R."/>
        </authorList>
    </citation>
    <scope>NUCLEOTIDE SEQUENCE [LARGE SCALE GENOMIC DNA]</scope>
    <source>
        <strain evidence="3 4">CCMP2467</strain>
    </source>
</reference>